<feature type="transmembrane region" description="Helical" evidence="2">
    <location>
        <begin position="137"/>
        <end position="157"/>
    </location>
</feature>
<evidence type="ECO:0000256" key="2">
    <source>
        <dbReference type="SAM" id="Phobius"/>
    </source>
</evidence>
<feature type="region of interest" description="Disordered" evidence="1">
    <location>
        <begin position="288"/>
        <end position="329"/>
    </location>
</feature>
<dbReference type="Pfam" id="PF17310">
    <property type="entry name" value="DUF5357"/>
    <property type="match status" value="1"/>
</dbReference>
<evidence type="ECO:0000313" key="3">
    <source>
        <dbReference type="EMBL" id="MCT7965253.1"/>
    </source>
</evidence>
<dbReference type="InterPro" id="IPR020360">
    <property type="entry name" value="Uncharacterised_alr2393"/>
</dbReference>
<keyword evidence="4" id="KW-1185">Reference proteome</keyword>
<feature type="transmembrane region" description="Helical" evidence="2">
    <location>
        <begin position="70"/>
        <end position="90"/>
    </location>
</feature>
<accession>A0ABT2MKH4</accession>
<feature type="compositionally biased region" description="Basic and acidic residues" evidence="1">
    <location>
        <begin position="302"/>
        <end position="318"/>
    </location>
</feature>
<keyword evidence="2" id="KW-0472">Membrane</keyword>
<dbReference type="Proteomes" id="UP001525890">
    <property type="component" value="Unassembled WGS sequence"/>
</dbReference>
<keyword evidence="2" id="KW-1133">Transmembrane helix</keyword>
<evidence type="ECO:0000313" key="4">
    <source>
        <dbReference type="Proteomes" id="UP001525890"/>
    </source>
</evidence>
<name>A0ABT2MKH4_9CYAN</name>
<sequence length="329" mass="37890">MLKYCIDRLRPPRPFCWETFILLSIFSWLLSAFSWLLVPPAENAYHFTHTGGLIFFVVGTAWWQWERPITLFGIKIGPWIVGLLLSLILFDDLPENWRHQAIVVTWPLLTASVRSVPKFFRGRLLPSWPPISIRKELTVMFLFHVLVSLWLQFGFVMNQWLREYPTLLAEDFTRSSFAISRGIEAPEIPQGNIMINEMEAFLREQIDGQQWPRANQVISGLLENRIDIEDAVKKRLPEIEENEWWTLRGTVIQRQAGFGITLLAIFDGVPLVSEDYYLEKSCEISRTFRQRGPASSRPPAEALDRAEVECGPASDRKSGPIPSQGQGFD</sequence>
<evidence type="ECO:0000256" key="1">
    <source>
        <dbReference type="SAM" id="MobiDB-lite"/>
    </source>
</evidence>
<reference evidence="3 4" key="1">
    <citation type="journal article" date="2022" name="Front. Microbiol.">
        <title>High genomic differentiation and limited gene flow indicate recent cryptic speciation within the genus Laspinema (cyanobacteria).</title>
        <authorList>
            <person name="Stanojkovic A."/>
            <person name="Skoupy S."/>
            <person name="Skaloud P."/>
            <person name="Dvorak P."/>
        </authorList>
    </citation>
    <scope>NUCLEOTIDE SEQUENCE [LARGE SCALE GENOMIC DNA]</scope>
    <source>
        <strain evidence="3 4">D2a</strain>
    </source>
</reference>
<organism evidence="3 4">
    <name type="scientific">Laspinema palackyanum D2a</name>
    <dbReference type="NCBI Taxonomy" id="2953684"/>
    <lineage>
        <taxon>Bacteria</taxon>
        <taxon>Bacillati</taxon>
        <taxon>Cyanobacteriota</taxon>
        <taxon>Cyanophyceae</taxon>
        <taxon>Oscillatoriophycideae</taxon>
        <taxon>Oscillatoriales</taxon>
        <taxon>Laspinemataceae</taxon>
        <taxon>Laspinema</taxon>
        <taxon>Laspinema palackyanum</taxon>
    </lineage>
</organism>
<dbReference type="EMBL" id="JAMXFF010000002">
    <property type="protein sequence ID" value="MCT7965253.1"/>
    <property type="molecule type" value="Genomic_DNA"/>
</dbReference>
<gene>
    <name evidence="3" type="ORF">NG799_02765</name>
</gene>
<keyword evidence="2" id="KW-0812">Transmembrane</keyword>
<dbReference type="RefSeq" id="WP_368004955.1">
    <property type="nucleotide sequence ID" value="NZ_JAMXFF010000002.1"/>
</dbReference>
<feature type="transmembrane region" description="Helical" evidence="2">
    <location>
        <begin position="44"/>
        <end position="63"/>
    </location>
</feature>
<protein>
    <submittedName>
        <fullName evidence="3">DUF5357 domain-containing protein</fullName>
    </submittedName>
</protein>
<feature type="transmembrane region" description="Helical" evidence="2">
    <location>
        <begin position="20"/>
        <end position="38"/>
    </location>
</feature>
<proteinExistence type="predicted"/>
<comment type="caution">
    <text evidence="3">The sequence shown here is derived from an EMBL/GenBank/DDBJ whole genome shotgun (WGS) entry which is preliminary data.</text>
</comment>